<dbReference type="Proteomes" id="UP001153737">
    <property type="component" value="Chromosome 13"/>
</dbReference>
<feature type="transmembrane region" description="Helical" evidence="5">
    <location>
        <begin position="379"/>
        <end position="399"/>
    </location>
</feature>
<feature type="transmembrane region" description="Helical" evidence="5">
    <location>
        <begin position="405"/>
        <end position="427"/>
    </location>
</feature>
<feature type="transmembrane region" description="Helical" evidence="5">
    <location>
        <begin position="197"/>
        <end position="214"/>
    </location>
</feature>
<feature type="domain" description="Amino acid transporter transmembrane" evidence="6">
    <location>
        <begin position="63"/>
        <end position="462"/>
    </location>
</feature>
<reference evidence="7" key="2">
    <citation type="submission" date="2022-10" db="EMBL/GenBank/DDBJ databases">
        <authorList>
            <consortium name="ENA_rothamsted_submissions"/>
            <consortium name="culmorum"/>
            <person name="King R."/>
        </authorList>
    </citation>
    <scope>NUCLEOTIDE SEQUENCE</scope>
</reference>
<accession>A0A9P0DBF7</accession>
<dbReference type="GO" id="GO:0005774">
    <property type="term" value="C:vacuolar membrane"/>
    <property type="evidence" value="ECO:0007669"/>
    <property type="project" value="TreeGrafter"/>
</dbReference>
<evidence type="ECO:0000256" key="1">
    <source>
        <dbReference type="ARBA" id="ARBA00004141"/>
    </source>
</evidence>
<dbReference type="OrthoDB" id="1684102at2759"/>
<keyword evidence="4 5" id="KW-0472">Membrane</keyword>
<dbReference type="PANTHER" id="PTHR22950:SF680">
    <property type="entry name" value="PROTON-COUPLED AMINO ACID TRANSPORTER 4-LIKE PROTEIN"/>
    <property type="match status" value="1"/>
</dbReference>
<feature type="transmembrane region" description="Helical" evidence="5">
    <location>
        <begin position="439"/>
        <end position="459"/>
    </location>
</feature>
<evidence type="ECO:0000256" key="5">
    <source>
        <dbReference type="SAM" id="Phobius"/>
    </source>
</evidence>
<dbReference type="GO" id="GO:0015179">
    <property type="term" value="F:L-amino acid transmembrane transporter activity"/>
    <property type="evidence" value="ECO:0007669"/>
    <property type="project" value="TreeGrafter"/>
</dbReference>
<evidence type="ECO:0000313" key="8">
    <source>
        <dbReference type="Proteomes" id="UP001153737"/>
    </source>
</evidence>
<dbReference type="Pfam" id="PF01490">
    <property type="entry name" value="Aa_trans"/>
    <property type="match status" value="1"/>
</dbReference>
<dbReference type="AlphaFoldDB" id="A0A9P0DBF7"/>
<name>A0A9P0DBF7_PHACE</name>
<organism evidence="7 8">
    <name type="scientific">Phaedon cochleariae</name>
    <name type="common">Mustard beetle</name>
    <dbReference type="NCBI Taxonomy" id="80249"/>
    <lineage>
        <taxon>Eukaryota</taxon>
        <taxon>Metazoa</taxon>
        <taxon>Ecdysozoa</taxon>
        <taxon>Arthropoda</taxon>
        <taxon>Hexapoda</taxon>
        <taxon>Insecta</taxon>
        <taxon>Pterygota</taxon>
        <taxon>Neoptera</taxon>
        <taxon>Endopterygota</taxon>
        <taxon>Coleoptera</taxon>
        <taxon>Polyphaga</taxon>
        <taxon>Cucujiformia</taxon>
        <taxon>Chrysomeloidea</taxon>
        <taxon>Chrysomelidae</taxon>
        <taxon>Chrysomelinae</taxon>
        <taxon>Chrysomelini</taxon>
        <taxon>Phaedon</taxon>
    </lineage>
</organism>
<comment type="subcellular location">
    <subcellularLocation>
        <location evidence="1">Membrane</location>
        <topology evidence="1">Multi-pass membrane protein</topology>
    </subcellularLocation>
</comment>
<proteinExistence type="predicted"/>
<feature type="transmembrane region" description="Helical" evidence="5">
    <location>
        <begin position="95"/>
        <end position="116"/>
    </location>
</feature>
<keyword evidence="2 5" id="KW-0812">Transmembrane</keyword>
<evidence type="ECO:0000313" key="7">
    <source>
        <dbReference type="EMBL" id="CAH1119693.1"/>
    </source>
</evidence>
<feature type="transmembrane region" description="Helical" evidence="5">
    <location>
        <begin position="291"/>
        <end position="318"/>
    </location>
</feature>
<feature type="transmembrane region" description="Helical" evidence="5">
    <location>
        <begin position="261"/>
        <end position="279"/>
    </location>
</feature>
<feature type="transmembrane region" description="Helical" evidence="5">
    <location>
        <begin position="221"/>
        <end position="241"/>
    </location>
</feature>
<sequence>MSGRKNLGFIEDARTDSYSSFSAAINSREILTPTNNAYELKDLRKSQEADDYDPFNHREIEHPTTNGETLLHLLKGSLGTGILAMPLAFKHSGYLLGLISTAFIGFLCTYSIHLLLKCEYEMCKRRKVPSMTYPRTAECALQDGPAAFQKMAPYAPHIVNMFLIIYQMGICTVYIVFIGDNIHIVLEGNNLEFDTRWIMLIFLLPLIFINYVRNLKLLAPLSILANCITLISFGLILYYMIKQDITLENRNVFGNYLEYPLFFGTVLFALEAIGVIMPLENEMKSPESFNGPCGVLNIGMFIIVSLYIGMGLFGYLAFGSEVPGSISYNIGNEIPAQVCKIMLAVAIYSSHALQLYPAIDIVWTQYLRPLFDKSPNQIFYEYATRTLLVSICFCLAVAIPYVDLFISLFGALSLSMLGLAFPAIIDLSTNWYSLVGTRGVLIIIKSCCIILFAILGLIVGTSTSLENIVKKFADDANSTG</sequence>
<dbReference type="EMBL" id="OU896719">
    <property type="protein sequence ID" value="CAH1119693.1"/>
    <property type="molecule type" value="Genomic_DNA"/>
</dbReference>
<dbReference type="InterPro" id="IPR013057">
    <property type="entry name" value="AA_transpt_TM"/>
</dbReference>
<keyword evidence="3 5" id="KW-1133">Transmembrane helix</keyword>
<evidence type="ECO:0000256" key="2">
    <source>
        <dbReference type="ARBA" id="ARBA00022692"/>
    </source>
</evidence>
<gene>
    <name evidence="7" type="ORF">PHAECO_LOCUS3413</name>
</gene>
<protein>
    <recommendedName>
        <fullName evidence="6">Amino acid transporter transmembrane domain-containing protein</fullName>
    </recommendedName>
</protein>
<evidence type="ECO:0000256" key="3">
    <source>
        <dbReference type="ARBA" id="ARBA00022989"/>
    </source>
</evidence>
<dbReference type="PANTHER" id="PTHR22950">
    <property type="entry name" value="AMINO ACID TRANSPORTER"/>
    <property type="match status" value="1"/>
</dbReference>
<keyword evidence="8" id="KW-1185">Reference proteome</keyword>
<evidence type="ECO:0000259" key="6">
    <source>
        <dbReference type="Pfam" id="PF01490"/>
    </source>
</evidence>
<feature type="transmembrane region" description="Helical" evidence="5">
    <location>
        <begin position="158"/>
        <end position="177"/>
    </location>
</feature>
<evidence type="ECO:0000256" key="4">
    <source>
        <dbReference type="ARBA" id="ARBA00023136"/>
    </source>
</evidence>
<reference evidence="7" key="1">
    <citation type="submission" date="2022-01" db="EMBL/GenBank/DDBJ databases">
        <authorList>
            <person name="King R."/>
        </authorList>
    </citation>
    <scope>NUCLEOTIDE SEQUENCE</scope>
</reference>